<dbReference type="Proteomes" id="UP000015102">
    <property type="component" value="Unassembled WGS sequence"/>
</dbReference>
<protein>
    <submittedName>
        <fullName evidence="1">Uncharacterized protein</fullName>
    </submittedName>
</protein>
<dbReference type="EnsemblMetazoa" id="MESCA009454-RA">
    <property type="protein sequence ID" value="MESCA009454-PA"/>
    <property type="gene ID" value="MESCA009454"/>
</dbReference>
<proteinExistence type="predicted"/>
<organism evidence="1 2">
    <name type="scientific">Megaselia scalaris</name>
    <name type="common">Humpbacked fly</name>
    <name type="synonym">Phora scalaris</name>
    <dbReference type="NCBI Taxonomy" id="36166"/>
    <lineage>
        <taxon>Eukaryota</taxon>
        <taxon>Metazoa</taxon>
        <taxon>Ecdysozoa</taxon>
        <taxon>Arthropoda</taxon>
        <taxon>Hexapoda</taxon>
        <taxon>Insecta</taxon>
        <taxon>Pterygota</taxon>
        <taxon>Neoptera</taxon>
        <taxon>Endopterygota</taxon>
        <taxon>Diptera</taxon>
        <taxon>Brachycera</taxon>
        <taxon>Muscomorpha</taxon>
        <taxon>Platypezoidea</taxon>
        <taxon>Phoridae</taxon>
        <taxon>Megaseliini</taxon>
        <taxon>Megaselia</taxon>
    </lineage>
</organism>
<evidence type="ECO:0000313" key="1">
    <source>
        <dbReference type="EnsemblMetazoa" id="MESCA009454-PA"/>
    </source>
</evidence>
<dbReference type="EMBL" id="CAQQ02383528">
    <property type="status" value="NOT_ANNOTATED_CDS"/>
    <property type="molecule type" value="Genomic_DNA"/>
</dbReference>
<dbReference type="AlphaFoldDB" id="T1GZZ2"/>
<keyword evidence="2" id="KW-1185">Reference proteome</keyword>
<reference evidence="2" key="1">
    <citation type="submission" date="2013-02" db="EMBL/GenBank/DDBJ databases">
        <authorList>
            <person name="Hughes D."/>
        </authorList>
    </citation>
    <scope>NUCLEOTIDE SEQUENCE</scope>
    <source>
        <strain>Durham</strain>
        <strain evidence="2">NC isolate 2 -- Noor lab</strain>
    </source>
</reference>
<reference evidence="1" key="2">
    <citation type="submission" date="2015-06" db="UniProtKB">
        <authorList>
            <consortium name="EnsemblMetazoa"/>
        </authorList>
    </citation>
    <scope>IDENTIFICATION</scope>
</reference>
<sequence length="58" mass="6872">MSSQEEKVEKLLNLADEVINIREQFPKMYEQILRKKTILEIQQMISLTSLLGSHERKL</sequence>
<accession>T1GZZ2</accession>
<evidence type="ECO:0000313" key="2">
    <source>
        <dbReference type="Proteomes" id="UP000015102"/>
    </source>
</evidence>
<dbReference type="HOGENOM" id="CLU_2981418_0_0_1"/>
<dbReference type="EMBL" id="CAQQ02383527">
    <property type="status" value="NOT_ANNOTATED_CDS"/>
    <property type="molecule type" value="Genomic_DNA"/>
</dbReference>
<name>T1GZZ2_MEGSC</name>